<sequence length="226" mass="24351">MAKSYDYQSAFDIIGPVMMGPSSSHTAGAVKIGNSARAVLGDMPKTLEIHYYESFAKTHQGHGTDVAVVGGAMGYSTFDSRIKSALDIAKDENIDVDIIEEDGESIGQHPNCAYIKANSESGRHIEVIGISIGGGTIKLKGINVNGLEVEINNGLPMLEIDGEMDKAQVNHLINDMTDMEIDFGDETVKTSDNNGLVVLPLNKAISESTLNKIREKYSDLNVSYIN</sequence>
<evidence type="ECO:0000256" key="1">
    <source>
        <dbReference type="ARBA" id="ARBA00001966"/>
    </source>
</evidence>
<dbReference type="Proteomes" id="UP000291949">
    <property type="component" value="Unassembled WGS sequence"/>
</dbReference>
<evidence type="ECO:0000256" key="11">
    <source>
        <dbReference type="PIRNR" id="PIRNR036692"/>
    </source>
</evidence>
<keyword evidence="7 11" id="KW-0408">Iron</keyword>
<reference evidence="18 19" key="2">
    <citation type="submission" date="2020-04" db="EMBL/GenBank/DDBJ databases">
        <title>The Epidemiology and Molecular Characteristics of Linezolid-Resistant Staphylococcus capitis in Huashan Hospital, Shanghai.</title>
        <authorList>
            <person name="Ding L."/>
            <person name="Li P."/>
            <person name="Yang Y."/>
            <person name="Lin D."/>
            <person name="Xu X."/>
        </authorList>
    </citation>
    <scope>NUCLEOTIDE SEQUENCE [LARGE SCALE GENOMIC DNA]</scope>
    <source>
        <strain evidence="15 19">12-86</strain>
        <strain evidence="14 18">17-84</strain>
    </source>
</reference>
<comment type="cofactor">
    <cofactor evidence="1 12">
        <name>[4Fe-4S] cluster</name>
        <dbReference type="ChEBI" id="CHEBI:49883"/>
    </cofactor>
</comment>
<evidence type="ECO:0000256" key="3">
    <source>
        <dbReference type="ARBA" id="ARBA00008636"/>
    </source>
</evidence>
<evidence type="ECO:0000313" key="16">
    <source>
        <dbReference type="EMBL" id="TBW76750.1"/>
    </source>
</evidence>
<dbReference type="RefSeq" id="WP_002432599.1">
    <property type="nucleotide sequence ID" value="NZ_AP014956.1"/>
</dbReference>
<dbReference type="UniPathway" id="UPA00138"/>
<evidence type="ECO:0000256" key="9">
    <source>
        <dbReference type="ARBA" id="ARBA00023239"/>
    </source>
</evidence>
<protein>
    <recommendedName>
        <fullName evidence="11">L-serine deaminase</fullName>
    </recommendedName>
</protein>
<evidence type="ECO:0000313" key="19">
    <source>
        <dbReference type="Proteomes" id="UP000550736"/>
    </source>
</evidence>
<comment type="pathway">
    <text evidence="2 11">Carbohydrate biosynthesis; gluconeogenesis.</text>
</comment>
<evidence type="ECO:0000256" key="8">
    <source>
        <dbReference type="ARBA" id="ARBA00023014"/>
    </source>
</evidence>
<dbReference type="PIRSF" id="PIRSF036692">
    <property type="entry name" value="SDH_B"/>
    <property type="match status" value="1"/>
</dbReference>
<gene>
    <name evidence="16" type="primary">sdaAB</name>
    <name evidence="16" type="ORF">EQ811_07745</name>
    <name evidence="15" type="ORF">HHM13_07495</name>
    <name evidence="14" type="ORF">HHM24_08750</name>
</gene>
<evidence type="ECO:0000256" key="5">
    <source>
        <dbReference type="ARBA" id="ARBA00022485"/>
    </source>
</evidence>
<keyword evidence="6 11" id="KW-0479">Metal-binding</keyword>
<evidence type="ECO:0000313" key="18">
    <source>
        <dbReference type="Proteomes" id="UP000538955"/>
    </source>
</evidence>
<evidence type="ECO:0000259" key="13">
    <source>
        <dbReference type="Pfam" id="PF03315"/>
    </source>
</evidence>
<evidence type="ECO:0000256" key="4">
    <source>
        <dbReference type="ARBA" id="ARBA00022432"/>
    </source>
</evidence>
<dbReference type="eggNOG" id="COG1760">
    <property type="taxonomic scope" value="Bacteria"/>
</dbReference>
<dbReference type="FunFam" id="3.30.1330.90:FF:000004">
    <property type="entry name" value="L-serine dehydratase, iron-sulfur-dependent subunit beta"/>
    <property type="match status" value="1"/>
</dbReference>
<comment type="caution">
    <text evidence="16">The sequence shown here is derived from an EMBL/GenBank/DDBJ whole genome shotgun (WGS) entry which is preliminary data.</text>
</comment>
<dbReference type="GO" id="GO:0051539">
    <property type="term" value="F:4 iron, 4 sulfur cluster binding"/>
    <property type="evidence" value="ECO:0007669"/>
    <property type="project" value="UniProtKB-UniRule"/>
</dbReference>
<dbReference type="EMBL" id="JABBLX010000023">
    <property type="protein sequence ID" value="NMK97934.1"/>
    <property type="molecule type" value="Genomic_DNA"/>
</dbReference>
<dbReference type="SUPFAM" id="SSF143548">
    <property type="entry name" value="Serine metabolism enzymes domain"/>
    <property type="match status" value="1"/>
</dbReference>
<reference evidence="16 17" key="1">
    <citation type="journal article" date="2019" name="Sci. Transl. Med.">
        <title>Quorum sensing between bacterial species on the skin protects against epidermal injury in atopic dermatitis.</title>
        <authorList>
            <person name="Williams M.R."/>
        </authorList>
    </citation>
    <scope>NUCLEOTIDE SEQUENCE [LARGE SCALE GENOMIC DNA]</scope>
    <source>
        <strain evidence="16 17">H8</strain>
    </source>
</reference>
<dbReference type="AlphaFoldDB" id="A0A0U1E0K5"/>
<dbReference type="NCBIfam" id="TIGR00719">
    <property type="entry name" value="sda_beta"/>
    <property type="match status" value="1"/>
</dbReference>
<dbReference type="EMBL" id="JABBMI010000069">
    <property type="protein sequence ID" value="NMK54810.1"/>
    <property type="molecule type" value="Genomic_DNA"/>
</dbReference>
<evidence type="ECO:0000313" key="17">
    <source>
        <dbReference type="Proteomes" id="UP000291949"/>
    </source>
</evidence>
<evidence type="ECO:0000256" key="6">
    <source>
        <dbReference type="ARBA" id="ARBA00022723"/>
    </source>
</evidence>
<accession>A0A0U1E0K5</accession>
<evidence type="ECO:0000256" key="10">
    <source>
        <dbReference type="ARBA" id="ARBA00049406"/>
    </source>
</evidence>
<keyword evidence="5 11" id="KW-0004">4Fe-4S</keyword>
<keyword evidence="4 11" id="KW-0312">Gluconeogenesis</keyword>
<evidence type="ECO:0000256" key="2">
    <source>
        <dbReference type="ARBA" id="ARBA00004742"/>
    </source>
</evidence>
<dbReference type="InterPro" id="IPR051318">
    <property type="entry name" value="Fe-S_L-Ser"/>
</dbReference>
<keyword evidence="18" id="KW-1185">Reference proteome</keyword>
<dbReference type="GO" id="GO:0046872">
    <property type="term" value="F:metal ion binding"/>
    <property type="evidence" value="ECO:0007669"/>
    <property type="project" value="UniProtKB-UniRule"/>
</dbReference>
<keyword evidence="9 11" id="KW-0456">Lyase</keyword>
<keyword evidence="8 11" id="KW-0411">Iron-sulfur</keyword>
<dbReference type="InterPro" id="IPR005131">
    <property type="entry name" value="Ser_deHydtase_bsu"/>
</dbReference>
<dbReference type="PANTHER" id="PTHR30182:SF12">
    <property type="entry name" value="L-SERINE DEHYDRATASE, BETA CHAIN-RELATED"/>
    <property type="match status" value="1"/>
</dbReference>
<dbReference type="Pfam" id="PF03315">
    <property type="entry name" value="SDH_beta"/>
    <property type="match status" value="1"/>
</dbReference>
<proteinExistence type="inferred from homology"/>
<dbReference type="EMBL" id="SCHC01000002">
    <property type="protein sequence ID" value="TBW76750.1"/>
    <property type="molecule type" value="Genomic_DNA"/>
</dbReference>
<dbReference type="InterPro" id="IPR004643">
    <property type="entry name" value="Fe-S_L-Ser_bsu"/>
</dbReference>
<organism evidence="16 17">
    <name type="scientific">Staphylococcus capitis</name>
    <dbReference type="NCBI Taxonomy" id="29388"/>
    <lineage>
        <taxon>Bacteria</taxon>
        <taxon>Bacillati</taxon>
        <taxon>Bacillota</taxon>
        <taxon>Bacilli</taxon>
        <taxon>Bacillales</taxon>
        <taxon>Staphylococcaceae</taxon>
        <taxon>Staphylococcus</taxon>
    </lineage>
</organism>
<comment type="similarity">
    <text evidence="3 11 12">Belongs to the iron-sulfur dependent L-serine dehydratase family.</text>
</comment>
<evidence type="ECO:0000256" key="7">
    <source>
        <dbReference type="ARBA" id="ARBA00023004"/>
    </source>
</evidence>
<dbReference type="GO" id="GO:0006094">
    <property type="term" value="P:gluconeogenesis"/>
    <property type="evidence" value="ECO:0007669"/>
    <property type="project" value="UniProtKB-UniRule"/>
</dbReference>
<comment type="catalytic activity">
    <reaction evidence="10 11 12">
        <text>L-serine = pyruvate + NH4(+)</text>
        <dbReference type="Rhea" id="RHEA:19169"/>
        <dbReference type="ChEBI" id="CHEBI:15361"/>
        <dbReference type="ChEBI" id="CHEBI:28938"/>
        <dbReference type="ChEBI" id="CHEBI:33384"/>
        <dbReference type="EC" id="4.3.1.17"/>
    </reaction>
</comment>
<feature type="domain" description="Serine dehydratase beta chain" evidence="13">
    <location>
        <begin position="9"/>
        <end position="79"/>
    </location>
</feature>
<evidence type="ECO:0000256" key="12">
    <source>
        <dbReference type="RuleBase" id="RU366059"/>
    </source>
</evidence>
<dbReference type="Proteomes" id="UP000538955">
    <property type="component" value="Unassembled WGS sequence"/>
</dbReference>
<dbReference type="GO" id="GO:0003941">
    <property type="term" value="F:L-serine ammonia-lyase activity"/>
    <property type="evidence" value="ECO:0007669"/>
    <property type="project" value="UniProtKB-UniRule"/>
</dbReference>
<name>A0A0U1E0K5_STACP</name>
<evidence type="ECO:0000313" key="15">
    <source>
        <dbReference type="EMBL" id="NMK97934.1"/>
    </source>
</evidence>
<dbReference type="Gene3D" id="3.30.1330.90">
    <property type="entry name" value="D-3-phosphoglycerate dehydrogenase, domain 3"/>
    <property type="match status" value="1"/>
</dbReference>
<evidence type="ECO:0000313" key="14">
    <source>
        <dbReference type="EMBL" id="NMK54810.1"/>
    </source>
</evidence>
<dbReference type="PANTHER" id="PTHR30182">
    <property type="entry name" value="L-SERINE DEHYDRATASE"/>
    <property type="match status" value="1"/>
</dbReference>
<dbReference type="Proteomes" id="UP000550736">
    <property type="component" value="Unassembled WGS sequence"/>
</dbReference>
<dbReference type="InterPro" id="IPR029009">
    <property type="entry name" value="ASB_dom_sf"/>
</dbReference>